<reference evidence="1" key="1">
    <citation type="submission" date="2018-05" db="EMBL/GenBank/DDBJ databases">
        <authorList>
            <person name="Lanie J.A."/>
            <person name="Ng W.-L."/>
            <person name="Kazmierczak K.M."/>
            <person name="Andrzejewski T.M."/>
            <person name="Davidsen T.M."/>
            <person name="Wayne K.J."/>
            <person name="Tettelin H."/>
            <person name="Glass J.I."/>
            <person name="Rusch D."/>
            <person name="Podicherti R."/>
            <person name="Tsui H.-C.T."/>
            <person name="Winkler M.E."/>
        </authorList>
    </citation>
    <scope>NUCLEOTIDE SEQUENCE</scope>
</reference>
<dbReference type="PANTHER" id="PTHR43881">
    <property type="entry name" value="GAMMA-GLUTAMYLTRANSPEPTIDASE (AFU_ORTHOLOGUE AFUA_4G13580)"/>
    <property type="match status" value="1"/>
</dbReference>
<evidence type="ECO:0008006" key="2">
    <source>
        <dbReference type="Google" id="ProtNLM"/>
    </source>
</evidence>
<evidence type="ECO:0000313" key="1">
    <source>
        <dbReference type="EMBL" id="SVC33287.1"/>
    </source>
</evidence>
<dbReference type="EMBL" id="UINC01085590">
    <property type="protein sequence ID" value="SVC33287.1"/>
    <property type="molecule type" value="Genomic_DNA"/>
</dbReference>
<sequence>MTYFNSRRSAVIAKNGAVATSQPLAAQVGLQILQKGGNAVDAAVATAAALNVLEPMSTGIGGDMFALIWMADTKKVTAINGSGHSAAGANPEDVISKGYSSIPNNGPDAGLAVSVPGTVDGWQKCLERHGTMTLKEVLQPAIGYAENGYAVTDVIAYQWGQAEAKLKQRPSGAEMLSNNKAPHQGDFIKLDTLGKSLKTIAEDGPEGFYKGDIARKISNYVQSEGGWLTEEDLANHSSDWDDPICTKYRDVTVWECPPNGSGIAALMAMNIAEGFDIASMGPQSADRYHYLIESLKLGYADALQYVA</sequence>
<dbReference type="AlphaFoldDB" id="A0A382LDS7"/>
<dbReference type="Pfam" id="PF01019">
    <property type="entry name" value="G_glu_transpept"/>
    <property type="match status" value="1"/>
</dbReference>
<organism evidence="1">
    <name type="scientific">marine metagenome</name>
    <dbReference type="NCBI Taxonomy" id="408172"/>
    <lineage>
        <taxon>unclassified sequences</taxon>
        <taxon>metagenomes</taxon>
        <taxon>ecological metagenomes</taxon>
    </lineage>
</organism>
<dbReference type="PRINTS" id="PR01210">
    <property type="entry name" value="GGTRANSPTASE"/>
</dbReference>
<accession>A0A382LDS7</accession>
<feature type="non-terminal residue" evidence="1">
    <location>
        <position position="307"/>
    </location>
</feature>
<dbReference type="Gene3D" id="1.10.246.130">
    <property type="match status" value="1"/>
</dbReference>
<gene>
    <name evidence="1" type="ORF">METZ01_LOCUS286141</name>
</gene>
<dbReference type="InterPro" id="IPR029055">
    <property type="entry name" value="Ntn_hydrolases_N"/>
</dbReference>
<protein>
    <recommendedName>
        <fullName evidence="2">Gamma-glutamyltransferase</fullName>
    </recommendedName>
</protein>
<dbReference type="PANTHER" id="PTHR43881:SF1">
    <property type="entry name" value="GAMMA-GLUTAMYLTRANSPEPTIDASE (AFU_ORTHOLOGUE AFUA_4G13580)"/>
    <property type="match status" value="1"/>
</dbReference>
<dbReference type="InterPro" id="IPR052896">
    <property type="entry name" value="GGT-like_enzyme"/>
</dbReference>
<name>A0A382LDS7_9ZZZZ</name>
<proteinExistence type="predicted"/>
<dbReference type="SUPFAM" id="SSF56235">
    <property type="entry name" value="N-terminal nucleophile aminohydrolases (Ntn hydrolases)"/>
    <property type="match status" value="1"/>
</dbReference>
<dbReference type="InterPro" id="IPR043138">
    <property type="entry name" value="GGT_lsub"/>
</dbReference>